<evidence type="ECO:0000313" key="2">
    <source>
        <dbReference type="EMBL" id="MTB64160.1"/>
    </source>
</evidence>
<feature type="transmembrane region" description="Helical" evidence="1">
    <location>
        <begin position="9"/>
        <end position="28"/>
    </location>
</feature>
<reference evidence="2 4" key="2">
    <citation type="submission" date="2019-11" db="EMBL/GenBank/DDBJ databases">
        <title>Streptococcis sp. isolated from the respiratory tract of Marmot.</title>
        <authorList>
            <person name="Zhang G."/>
        </authorList>
    </citation>
    <scope>NUCLEOTIDE SEQUENCE [LARGE SCALE GENOMIC DNA]</scope>
    <source>
        <strain evidence="2">Zg-86</strain>
        <strain evidence="4">zg-86</strain>
    </source>
</reference>
<organism evidence="3 5">
    <name type="scientific">Streptococcus zhangguiae</name>
    <dbReference type="NCBI Taxonomy" id="2664091"/>
    <lineage>
        <taxon>Bacteria</taxon>
        <taxon>Bacillati</taxon>
        <taxon>Bacillota</taxon>
        <taxon>Bacilli</taxon>
        <taxon>Lactobacillales</taxon>
        <taxon>Streptococcaceae</taxon>
        <taxon>Streptococcus</taxon>
    </lineage>
</organism>
<dbReference type="RefSeq" id="WP_154608190.1">
    <property type="nucleotide sequence ID" value="NZ_CP072115.1"/>
</dbReference>
<keyword evidence="1" id="KW-0472">Membrane</keyword>
<evidence type="ECO:0000313" key="4">
    <source>
        <dbReference type="Proteomes" id="UP000435060"/>
    </source>
</evidence>
<proteinExistence type="predicted"/>
<name>A0A6I4RBR7_9STRE</name>
<dbReference type="Proteomes" id="UP000435060">
    <property type="component" value="Unassembled WGS sequence"/>
</dbReference>
<accession>A0A6I4RBR7</accession>
<feature type="transmembrane region" description="Helical" evidence="1">
    <location>
        <begin position="40"/>
        <end position="59"/>
    </location>
</feature>
<evidence type="ECO:0000256" key="1">
    <source>
        <dbReference type="SAM" id="Phobius"/>
    </source>
</evidence>
<protein>
    <submittedName>
        <fullName evidence="3">Uncharacterized protein</fullName>
    </submittedName>
</protein>
<gene>
    <name evidence="2" type="ORF">GGG87_03975</name>
    <name evidence="3" type="ORF">GGH11_04015</name>
</gene>
<keyword evidence="1" id="KW-0812">Transmembrane</keyword>
<dbReference type="AlphaFoldDB" id="A0A6I4RBR7"/>
<keyword evidence="4" id="KW-1185">Reference proteome</keyword>
<feature type="transmembrane region" description="Helical" evidence="1">
    <location>
        <begin position="66"/>
        <end position="83"/>
    </location>
</feature>
<keyword evidence="1" id="KW-1133">Transmembrane helix</keyword>
<comment type="caution">
    <text evidence="3">The sequence shown here is derived from an EMBL/GenBank/DDBJ whole genome shotgun (WGS) entry which is preliminary data.</text>
</comment>
<feature type="transmembrane region" description="Helical" evidence="1">
    <location>
        <begin position="89"/>
        <end position="108"/>
    </location>
</feature>
<dbReference type="EMBL" id="WLCG01000004">
    <property type="protein sequence ID" value="MTB64160.1"/>
    <property type="molecule type" value="Genomic_DNA"/>
</dbReference>
<evidence type="ECO:0000313" key="3">
    <source>
        <dbReference type="EMBL" id="MWV56148.1"/>
    </source>
</evidence>
<dbReference type="EMBL" id="WUBJ01000004">
    <property type="protein sequence ID" value="MWV56148.1"/>
    <property type="molecule type" value="Genomic_DNA"/>
</dbReference>
<sequence>MKQLRKDSVFLLLISFIYMGFPLLIPYISSDQLVQKSLYVNHILFYIPLVVFLACLIYGLMDGFKIRYAICVFVLFPLTILYWKEWIFLYQVIYSLLALLGNGLGYLVKQMYKEQ</sequence>
<reference evidence="3 5" key="1">
    <citation type="submission" date="2019-10" db="EMBL/GenBank/DDBJ databases">
        <title>Streptococcis sp, isolated from the respiratory tract of Marmot.</title>
        <authorList>
            <person name="Zhang G."/>
        </authorList>
    </citation>
    <scope>NUCLEOTIDE SEQUENCE [LARGE SCALE GENOMIC DNA]</scope>
    <source>
        <strain evidence="3">Zg-70</strain>
        <strain evidence="5">zg-70</strain>
    </source>
</reference>
<evidence type="ECO:0000313" key="5">
    <source>
        <dbReference type="Proteomes" id="UP000435423"/>
    </source>
</evidence>
<dbReference type="Proteomes" id="UP000435423">
    <property type="component" value="Unassembled WGS sequence"/>
</dbReference>